<organism evidence="2">
    <name type="scientific">Ackermannviridae sp</name>
    <dbReference type="NCBI Taxonomy" id="2831612"/>
    <lineage>
        <taxon>Viruses</taxon>
        <taxon>Duplodnaviria</taxon>
        <taxon>Heunggongvirae</taxon>
        <taxon>Uroviricota</taxon>
        <taxon>Caudoviricetes</taxon>
        <taxon>Pantevenvirales</taxon>
        <taxon>Ackermannviridae</taxon>
    </lineage>
</organism>
<reference evidence="2" key="1">
    <citation type="journal article" date="2021" name="Proc. Natl. Acad. Sci. U.S.A.">
        <title>A Catalog of Tens of Thousands of Viruses from Human Metagenomes Reveals Hidden Associations with Chronic Diseases.</title>
        <authorList>
            <person name="Tisza M.J."/>
            <person name="Buck C.B."/>
        </authorList>
    </citation>
    <scope>NUCLEOTIDE SEQUENCE</scope>
    <source>
        <strain evidence="2">CtcJL42</strain>
    </source>
</reference>
<sequence>MTKTKTPPRYTTTGTAKNQSTRKSSICILSLTRAAVKLAATADLVLLLAALGSLNIPTILAALLALNALCGLILKEVFSDENV</sequence>
<feature type="compositionally biased region" description="Low complexity" evidence="1">
    <location>
        <begin position="1"/>
        <end position="15"/>
    </location>
</feature>
<accession>A0A8S5VKA8</accession>
<evidence type="ECO:0000256" key="1">
    <source>
        <dbReference type="SAM" id="MobiDB-lite"/>
    </source>
</evidence>
<protein>
    <submittedName>
        <fullName evidence="2">Uncharacterized protein</fullName>
    </submittedName>
</protein>
<proteinExistence type="predicted"/>
<evidence type="ECO:0000313" key="2">
    <source>
        <dbReference type="EMBL" id="DAG89662.1"/>
    </source>
</evidence>
<feature type="region of interest" description="Disordered" evidence="1">
    <location>
        <begin position="1"/>
        <end position="22"/>
    </location>
</feature>
<name>A0A8S5VKA8_9CAUD</name>
<dbReference type="EMBL" id="BK035262">
    <property type="protein sequence ID" value="DAG89662.1"/>
    <property type="molecule type" value="Genomic_DNA"/>
</dbReference>